<evidence type="ECO:0000313" key="1">
    <source>
        <dbReference type="EMBL" id="KAF6364738.1"/>
    </source>
</evidence>
<dbReference type="EMBL" id="JACAGC010000005">
    <property type="protein sequence ID" value="KAF6364738.1"/>
    <property type="molecule type" value="Genomic_DNA"/>
</dbReference>
<accession>A0A7J7YSF2</accession>
<dbReference type="Proteomes" id="UP000585614">
    <property type="component" value="Unassembled WGS sequence"/>
</dbReference>
<reference evidence="1 2" key="1">
    <citation type="journal article" date="2020" name="Nature">
        <title>Six reference-quality genomes reveal evolution of bat adaptations.</title>
        <authorList>
            <person name="Jebb D."/>
            <person name="Huang Z."/>
            <person name="Pippel M."/>
            <person name="Hughes G.M."/>
            <person name="Lavrichenko K."/>
            <person name="Devanna P."/>
            <person name="Winkler S."/>
            <person name="Jermiin L.S."/>
            <person name="Skirmuntt E.C."/>
            <person name="Katzourakis A."/>
            <person name="Burkitt-Gray L."/>
            <person name="Ray D.A."/>
            <person name="Sullivan K.A.M."/>
            <person name="Roscito J.G."/>
            <person name="Kirilenko B.M."/>
            <person name="Davalos L.M."/>
            <person name="Corthals A.P."/>
            <person name="Power M.L."/>
            <person name="Jones G."/>
            <person name="Ransome R.D."/>
            <person name="Dechmann D.K.N."/>
            <person name="Locatelli A.G."/>
            <person name="Puechmaille S.J."/>
            <person name="Fedrigo O."/>
            <person name="Jarvis E.D."/>
            <person name="Hiller M."/>
            <person name="Vernes S.C."/>
            <person name="Myers E.W."/>
            <person name="Teeling E.C."/>
        </authorList>
    </citation>
    <scope>NUCLEOTIDE SEQUENCE [LARGE SCALE GENOMIC DNA]</scope>
    <source>
        <strain evidence="1">MRhiFer1</strain>
        <tissue evidence="1">Lung</tissue>
    </source>
</reference>
<sequence length="132" mass="14380">MAVSKQNLLSSTRKEVRSTPSKLLFSVFSSPRVDLSSSVSAYLTPPTPPPSNSFLPFHPPALPFVSQPSNLLLQLRVIASAQTDGLGPLFSCLSIFTLPNLFPTDSWGWDHSSSKGVWRRNVRLVSPACVLV</sequence>
<dbReference type="AlphaFoldDB" id="A0A7J7YSF2"/>
<proteinExistence type="predicted"/>
<organism evidence="1 2">
    <name type="scientific">Rhinolophus ferrumequinum</name>
    <name type="common">Greater horseshoe bat</name>
    <dbReference type="NCBI Taxonomy" id="59479"/>
    <lineage>
        <taxon>Eukaryota</taxon>
        <taxon>Metazoa</taxon>
        <taxon>Chordata</taxon>
        <taxon>Craniata</taxon>
        <taxon>Vertebrata</taxon>
        <taxon>Euteleostomi</taxon>
        <taxon>Mammalia</taxon>
        <taxon>Eutheria</taxon>
        <taxon>Laurasiatheria</taxon>
        <taxon>Chiroptera</taxon>
        <taxon>Yinpterochiroptera</taxon>
        <taxon>Rhinolophoidea</taxon>
        <taxon>Rhinolophidae</taxon>
        <taxon>Rhinolophinae</taxon>
        <taxon>Rhinolophus</taxon>
    </lineage>
</organism>
<protein>
    <submittedName>
        <fullName evidence="1">Uncharacterized protein</fullName>
    </submittedName>
</protein>
<comment type="caution">
    <text evidence="1">The sequence shown here is derived from an EMBL/GenBank/DDBJ whole genome shotgun (WGS) entry which is preliminary data.</text>
</comment>
<gene>
    <name evidence="1" type="ORF">mRhiFer1_009862</name>
</gene>
<evidence type="ECO:0000313" key="2">
    <source>
        <dbReference type="Proteomes" id="UP000585614"/>
    </source>
</evidence>
<name>A0A7J7YSF2_RHIFE</name>